<comment type="caution">
    <text evidence="4">The sequence shown here is derived from an EMBL/GenBank/DDBJ whole genome shotgun (WGS) entry which is preliminary data.</text>
</comment>
<keyword evidence="1" id="KW-0808">Transferase</keyword>
<feature type="domain" description="N-acetyltransferase" evidence="3">
    <location>
        <begin position="1"/>
        <end position="136"/>
    </location>
</feature>
<evidence type="ECO:0000313" key="5">
    <source>
        <dbReference type="Proteomes" id="UP001297581"/>
    </source>
</evidence>
<evidence type="ECO:0000259" key="3">
    <source>
        <dbReference type="PROSITE" id="PS51186"/>
    </source>
</evidence>
<dbReference type="InterPro" id="IPR050832">
    <property type="entry name" value="Bact_Acetyltransf"/>
</dbReference>
<dbReference type="InterPro" id="IPR000182">
    <property type="entry name" value="GNAT_dom"/>
</dbReference>
<dbReference type="SUPFAM" id="SSF55729">
    <property type="entry name" value="Acyl-CoA N-acyltransferases (Nat)"/>
    <property type="match status" value="1"/>
</dbReference>
<dbReference type="InterPro" id="IPR016181">
    <property type="entry name" value="Acyl_CoA_acyltransferase"/>
</dbReference>
<keyword evidence="5" id="KW-1185">Reference proteome</keyword>
<dbReference type="Pfam" id="PF00583">
    <property type="entry name" value="Acetyltransf_1"/>
    <property type="match status" value="1"/>
</dbReference>
<accession>A0AAJ1BEX5</accession>
<dbReference type="Proteomes" id="UP001297581">
    <property type="component" value="Unassembled WGS sequence"/>
</dbReference>
<name>A0AAJ1BEX5_9GAMM</name>
<proteinExistence type="predicted"/>
<protein>
    <submittedName>
        <fullName evidence="4">GNAT family N-acetyltransferase</fullName>
    </submittedName>
</protein>
<sequence length="136" mass="15347">MDFILDESAAFADEVKSQIATFNAAHWDASLRRAIGFKKLGDQGELLAGIAGRTFGNWCLIDNFWVSATLRGQGVGSAMLQTAEDEARTRGCRWLLLDTLDFQAPQFYRARGYSEVWCQQDYPVEGGKRWYLVKTL</sequence>
<organism evidence="4 5">
    <name type="scientific">Shewanella zhuhaiensis</name>
    <dbReference type="NCBI Taxonomy" id="2919576"/>
    <lineage>
        <taxon>Bacteria</taxon>
        <taxon>Pseudomonadati</taxon>
        <taxon>Pseudomonadota</taxon>
        <taxon>Gammaproteobacteria</taxon>
        <taxon>Alteromonadales</taxon>
        <taxon>Shewanellaceae</taxon>
        <taxon>Shewanella</taxon>
    </lineage>
</organism>
<evidence type="ECO:0000256" key="1">
    <source>
        <dbReference type="ARBA" id="ARBA00022679"/>
    </source>
</evidence>
<gene>
    <name evidence="4" type="ORF">MJ923_04190</name>
</gene>
<dbReference type="GO" id="GO:0016747">
    <property type="term" value="F:acyltransferase activity, transferring groups other than amino-acyl groups"/>
    <property type="evidence" value="ECO:0007669"/>
    <property type="project" value="InterPro"/>
</dbReference>
<dbReference type="CDD" id="cd04301">
    <property type="entry name" value="NAT_SF"/>
    <property type="match status" value="1"/>
</dbReference>
<dbReference type="EMBL" id="JAKUDL010000001">
    <property type="protein sequence ID" value="MCH4293502.1"/>
    <property type="molecule type" value="Genomic_DNA"/>
</dbReference>
<dbReference type="PANTHER" id="PTHR43877">
    <property type="entry name" value="AMINOALKYLPHOSPHONATE N-ACETYLTRANSFERASE-RELATED-RELATED"/>
    <property type="match status" value="1"/>
</dbReference>
<dbReference type="AlphaFoldDB" id="A0AAJ1BEX5"/>
<dbReference type="PANTHER" id="PTHR43877:SF2">
    <property type="entry name" value="AMINOALKYLPHOSPHONATE N-ACETYLTRANSFERASE-RELATED"/>
    <property type="match status" value="1"/>
</dbReference>
<evidence type="ECO:0000256" key="2">
    <source>
        <dbReference type="ARBA" id="ARBA00023315"/>
    </source>
</evidence>
<dbReference type="PROSITE" id="PS51186">
    <property type="entry name" value="GNAT"/>
    <property type="match status" value="1"/>
</dbReference>
<evidence type="ECO:0000313" key="4">
    <source>
        <dbReference type="EMBL" id="MCH4293502.1"/>
    </source>
</evidence>
<reference evidence="4 5" key="1">
    <citation type="submission" date="2022-02" db="EMBL/GenBank/DDBJ databases">
        <title>The genome sequence of Shewanella sp. 3B26.</title>
        <authorList>
            <person name="Du J."/>
        </authorList>
    </citation>
    <scope>NUCLEOTIDE SEQUENCE [LARGE SCALE GENOMIC DNA]</scope>
    <source>
        <strain evidence="4 5">3B26</strain>
    </source>
</reference>
<keyword evidence="2" id="KW-0012">Acyltransferase</keyword>
<dbReference type="RefSeq" id="WP_240590017.1">
    <property type="nucleotide sequence ID" value="NZ_JAKUDL010000001.1"/>
</dbReference>
<dbReference type="Gene3D" id="3.40.630.30">
    <property type="match status" value="1"/>
</dbReference>